<dbReference type="Gene3D" id="3.40.50.2020">
    <property type="match status" value="1"/>
</dbReference>
<reference evidence="4 5" key="1">
    <citation type="submission" date="2017-02" db="EMBL/GenBank/DDBJ databases">
        <authorList>
            <person name="Peterson S.W."/>
        </authorList>
    </citation>
    <scope>NUCLEOTIDE SEQUENCE [LARGE SCALE GENOMIC DNA]</scope>
    <source>
        <strain evidence="4 5">DSM 15102</strain>
    </source>
</reference>
<dbReference type="PANTHER" id="PTHR47505">
    <property type="entry name" value="DNA UTILIZATION PROTEIN YHGH"/>
    <property type="match status" value="1"/>
</dbReference>
<dbReference type="Pfam" id="PF18912">
    <property type="entry name" value="DZR_2"/>
    <property type="match status" value="1"/>
</dbReference>
<organism evidence="4 5">
    <name type="scientific">Garciella nitratireducens DSM 15102</name>
    <dbReference type="NCBI Taxonomy" id="1121911"/>
    <lineage>
        <taxon>Bacteria</taxon>
        <taxon>Bacillati</taxon>
        <taxon>Bacillota</taxon>
        <taxon>Clostridia</taxon>
        <taxon>Eubacteriales</taxon>
        <taxon>Eubacteriaceae</taxon>
        <taxon>Garciella</taxon>
    </lineage>
</organism>
<gene>
    <name evidence="4" type="ORF">SAMN02745973_01094</name>
</gene>
<proteinExistence type="inferred from homology"/>
<protein>
    <submittedName>
        <fullName evidence="4">ComF family protein</fullName>
    </submittedName>
</protein>
<evidence type="ECO:0000259" key="2">
    <source>
        <dbReference type="Pfam" id="PF00156"/>
    </source>
</evidence>
<dbReference type="EMBL" id="FUWV01000005">
    <property type="protein sequence ID" value="SJZ58567.1"/>
    <property type="molecule type" value="Genomic_DNA"/>
</dbReference>
<evidence type="ECO:0000313" key="4">
    <source>
        <dbReference type="EMBL" id="SJZ58567.1"/>
    </source>
</evidence>
<dbReference type="InterPro" id="IPR044005">
    <property type="entry name" value="DZR_2"/>
</dbReference>
<accession>A0A1T4LV88</accession>
<dbReference type="OrthoDB" id="9779910at2"/>
<dbReference type="SUPFAM" id="SSF53271">
    <property type="entry name" value="PRTase-like"/>
    <property type="match status" value="1"/>
</dbReference>
<evidence type="ECO:0000256" key="1">
    <source>
        <dbReference type="ARBA" id="ARBA00008007"/>
    </source>
</evidence>
<sequence length="246" mass="28068">MSIYGSIKEMIREGLFPSDGRCIFCKKLLLFEPNPFCDSCLEKIPWIGQKTCKKCGKEEVIEDTGLCTDCIHWEHQYEQGITLFTYIGNGKKIIQEIKFDGNKKLAQWTGKKVGQKLKKQNWQQKIQTIVPVPLHENRRRERGFNQSEEIAKGISSILSISMLKNSLIRVKDTPHQTGLMRNQRQENIKKAFQIVDIESVQDKKVLLVDDVYTTGATIDSCAKTLKQAGAKQVYFAVLAIGKSRIE</sequence>
<feature type="domain" description="Phosphoribosyltransferase" evidence="2">
    <location>
        <begin position="172"/>
        <end position="241"/>
    </location>
</feature>
<dbReference type="CDD" id="cd06223">
    <property type="entry name" value="PRTases_typeI"/>
    <property type="match status" value="1"/>
</dbReference>
<dbReference type="PANTHER" id="PTHR47505:SF1">
    <property type="entry name" value="DNA UTILIZATION PROTEIN YHGH"/>
    <property type="match status" value="1"/>
</dbReference>
<dbReference type="InterPro" id="IPR051910">
    <property type="entry name" value="ComF/GntX_DNA_util-trans"/>
</dbReference>
<name>A0A1T4LV88_9FIRM</name>
<dbReference type="InterPro" id="IPR000836">
    <property type="entry name" value="PRTase_dom"/>
</dbReference>
<evidence type="ECO:0000313" key="5">
    <source>
        <dbReference type="Proteomes" id="UP000196365"/>
    </source>
</evidence>
<evidence type="ECO:0000259" key="3">
    <source>
        <dbReference type="Pfam" id="PF18912"/>
    </source>
</evidence>
<feature type="domain" description="Double zinc ribbon" evidence="3">
    <location>
        <begin position="15"/>
        <end position="70"/>
    </location>
</feature>
<dbReference type="Pfam" id="PF00156">
    <property type="entry name" value="Pribosyltran"/>
    <property type="match status" value="1"/>
</dbReference>
<dbReference type="Proteomes" id="UP000196365">
    <property type="component" value="Unassembled WGS sequence"/>
</dbReference>
<dbReference type="AlphaFoldDB" id="A0A1T4LV88"/>
<dbReference type="RefSeq" id="WP_159454671.1">
    <property type="nucleotide sequence ID" value="NZ_FUWV01000005.1"/>
</dbReference>
<comment type="similarity">
    <text evidence="1">Belongs to the ComF/GntX family.</text>
</comment>
<keyword evidence="5" id="KW-1185">Reference proteome</keyword>
<dbReference type="InterPro" id="IPR029057">
    <property type="entry name" value="PRTase-like"/>
</dbReference>